<dbReference type="InterPro" id="IPR036909">
    <property type="entry name" value="Cyt_c-like_dom_sf"/>
</dbReference>
<protein>
    <submittedName>
        <fullName evidence="9">Cytochrome c</fullName>
    </submittedName>
</protein>
<keyword evidence="3 4" id="KW-0408">Iron</keyword>
<evidence type="ECO:0000256" key="5">
    <source>
        <dbReference type="SAM" id="MobiDB-lite"/>
    </source>
</evidence>
<accession>A0A517S913</accession>
<keyword evidence="6" id="KW-0732">Signal</keyword>
<dbReference type="SMART" id="SM00758">
    <property type="entry name" value="PA14"/>
    <property type="match status" value="1"/>
</dbReference>
<name>A0A517S913_9PLAN</name>
<evidence type="ECO:0000256" key="2">
    <source>
        <dbReference type="ARBA" id="ARBA00022723"/>
    </source>
</evidence>
<dbReference type="GO" id="GO:0046872">
    <property type="term" value="F:metal ion binding"/>
    <property type="evidence" value="ECO:0007669"/>
    <property type="project" value="UniProtKB-KW"/>
</dbReference>
<dbReference type="GO" id="GO:0009055">
    <property type="term" value="F:electron transfer activity"/>
    <property type="evidence" value="ECO:0007669"/>
    <property type="project" value="InterPro"/>
</dbReference>
<feature type="domain" description="PA14" evidence="8">
    <location>
        <begin position="517"/>
        <end position="650"/>
    </location>
</feature>
<dbReference type="InterPro" id="IPR010496">
    <property type="entry name" value="AL/BT2_dom"/>
</dbReference>
<dbReference type="PROSITE" id="PS51820">
    <property type="entry name" value="PA14"/>
    <property type="match status" value="1"/>
</dbReference>
<feature type="region of interest" description="Disordered" evidence="5">
    <location>
        <begin position="797"/>
        <end position="816"/>
    </location>
</feature>
<dbReference type="Gene3D" id="1.10.760.10">
    <property type="entry name" value="Cytochrome c-like domain"/>
    <property type="match status" value="4"/>
</dbReference>
<feature type="domain" description="Cytochrome c" evidence="7">
    <location>
        <begin position="675"/>
        <end position="857"/>
    </location>
</feature>
<dbReference type="Gene3D" id="3.90.182.10">
    <property type="entry name" value="Toxin - Anthrax Protective Antigen,domain 1"/>
    <property type="match status" value="1"/>
</dbReference>
<dbReference type="Gene3D" id="2.60.120.560">
    <property type="entry name" value="Exo-inulinase, domain 1"/>
    <property type="match status" value="1"/>
</dbReference>
<feature type="domain" description="Cytochrome c" evidence="7">
    <location>
        <begin position="328"/>
        <end position="415"/>
    </location>
</feature>
<evidence type="ECO:0000256" key="6">
    <source>
        <dbReference type="SAM" id="SignalP"/>
    </source>
</evidence>
<reference evidence="9 10" key="1">
    <citation type="submission" date="2019-02" db="EMBL/GenBank/DDBJ databases">
        <title>Deep-cultivation of Planctomycetes and their phenomic and genomic characterization uncovers novel biology.</title>
        <authorList>
            <person name="Wiegand S."/>
            <person name="Jogler M."/>
            <person name="Boedeker C."/>
            <person name="Pinto D."/>
            <person name="Vollmers J."/>
            <person name="Rivas-Marin E."/>
            <person name="Kohn T."/>
            <person name="Peeters S.H."/>
            <person name="Heuer A."/>
            <person name="Rast P."/>
            <person name="Oberbeckmann S."/>
            <person name="Bunk B."/>
            <person name="Jeske O."/>
            <person name="Meyerdierks A."/>
            <person name="Storesund J.E."/>
            <person name="Kallscheuer N."/>
            <person name="Luecker S."/>
            <person name="Lage O.M."/>
            <person name="Pohl T."/>
            <person name="Merkel B.J."/>
            <person name="Hornburger P."/>
            <person name="Mueller R.-W."/>
            <person name="Bruemmer F."/>
            <person name="Labrenz M."/>
            <person name="Spormann A.M."/>
            <person name="Op den Camp H."/>
            <person name="Overmann J."/>
            <person name="Amann R."/>
            <person name="Jetten M.S.M."/>
            <person name="Mascher T."/>
            <person name="Medema M.H."/>
            <person name="Devos D.P."/>
            <person name="Kaster A.-K."/>
            <person name="Ovreas L."/>
            <person name="Rohde M."/>
            <person name="Galperin M.Y."/>
            <person name="Jogler C."/>
        </authorList>
    </citation>
    <scope>NUCLEOTIDE SEQUENCE [LARGE SCALE GENOMIC DNA]</scope>
    <source>
        <strain evidence="9 10">Pan44</strain>
    </source>
</reference>
<evidence type="ECO:0000313" key="9">
    <source>
        <dbReference type="EMBL" id="QDT52625.1"/>
    </source>
</evidence>
<dbReference type="KEGG" id="ccos:Pan44_06370"/>
<dbReference type="AlphaFoldDB" id="A0A517S913"/>
<keyword evidence="10" id="KW-1185">Reference proteome</keyword>
<dbReference type="InterPro" id="IPR037524">
    <property type="entry name" value="PA14/GLEYA"/>
</dbReference>
<dbReference type="PROSITE" id="PS51007">
    <property type="entry name" value="CYTC"/>
    <property type="match status" value="3"/>
</dbReference>
<evidence type="ECO:0000256" key="3">
    <source>
        <dbReference type="ARBA" id="ARBA00023004"/>
    </source>
</evidence>
<evidence type="ECO:0000259" key="8">
    <source>
        <dbReference type="PROSITE" id="PS51820"/>
    </source>
</evidence>
<dbReference type="Pfam" id="PF07691">
    <property type="entry name" value="PA14"/>
    <property type="match status" value="1"/>
</dbReference>
<dbReference type="InterPro" id="IPR009056">
    <property type="entry name" value="Cyt_c-like_dom"/>
</dbReference>
<evidence type="ECO:0000259" key="7">
    <source>
        <dbReference type="PROSITE" id="PS51007"/>
    </source>
</evidence>
<organism evidence="9 10">
    <name type="scientific">Caulifigura coniformis</name>
    <dbReference type="NCBI Taxonomy" id="2527983"/>
    <lineage>
        <taxon>Bacteria</taxon>
        <taxon>Pseudomonadati</taxon>
        <taxon>Planctomycetota</taxon>
        <taxon>Planctomycetia</taxon>
        <taxon>Planctomycetales</taxon>
        <taxon>Planctomycetaceae</taxon>
        <taxon>Caulifigura</taxon>
    </lineage>
</organism>
<dbReference type="InParanoid" id="A0A517S913"/>
<keyword evidence="2 4" id="KW-0479">Metal-binding</keyword>
<gene>
    <name evidence="9" type="ORF">Pan44_06370</name>
</gene>
<dbReference type="RefSeq" id="WP_145027138.1">
    <property type="nucleotide sequence ID" value="NZ_CP036271.1"/>
</dbReference>
<evidence type="ECO:0000256" key="4">
    <source>
        <dbReference type="PROSITE-ProRule" id="PRU00433"/>
    </source>
</evidence>
<dbReference type="OrthoDB" id="9804649at2"/>
<dbReference type="SUPFAM" id="SSF46626">
    <property type="entry name" value="Cytochrome c"/>
    <property type="match status" value="4"/>
</dbReference>
<dbReference type="InterPro" id="IPR011658">
    <property type="entry name" value="PA14_dom"/>
</dbReference>
<feature type="domain" description="Cytochrome c" evidence="7">
    <location>
        <begin position="429"/>
        <end position="514"/>
    </location>
</feature>
<dbReference type="Pfam" id="PF00034">
    <property type="entry name" value="Cytochrom_C"/>
    <property type="match status" value="1"/>
</dbReference>
<dbReference type="GO" id="GO:0016787">
    <property type="term" value="F:hydrolase activity"/>
    <property type="evidence" value="ECO:0007669"/>
    <property type="project" value="InterPro"/>
</dbReference>
<dbReference type="PANTHER" id="PTHR33546">
    <property type="entry name" value="LARGE, MULTIFUNCTIONAL SECRETED PROTEIN-RELATED"/>
    <property type="match status" value="1"/>
</dbReference>
<proteinExistence type="predicted"/>
<dbReference type="PANTHER" id="PTHR33546:SF1">
    <property type="entry name" value="LARGE, MULTIFUNCTIONAL SECRETED PROTEIN"/>
    <property type="match status" value="1"/>
</dbReference>
<feature type="chain" id="PRO_5022052107" evidence="6">
    <location>
        <begin position="26"/>
        <end position="1212"/>
    </location>
</feature>
<dbReference type="GO" id="GO:0020037">
    <property type="term" value="F:heme binding"/>
    <property type="evidence" value="ECO:0007669"/>
    <property type="project" value="InterPro"/>
</dbReference>
<keyword evidence="1 4" id="KW-0349">Heme</keyword>
<feature type="signal peptide" evidence="6">
    <location>
        <begin position="1"/>
        <end position="25"/>
    </location>
</feature>
<dbReference type="Pfam" id="PF06439">
    <property type="entry name" value="3keto-disac_hyd"/>
    <property type="match status" value="1"/>
</dbReference>
<dbReference type="EMBL" id="CP036271">
    <property type="protein sequence ID" value="QDT52625.1"/>
    <property type="molecule type" value="Genomic_DNA"/>
</dbReference>
<dbReference type="Proteomes" id="UP000315700">
    <property type="component" value="Chromosome"/>
</dbReference>
<evidence type="ECO:0000313" key="10">
    <source>
        <dbReference type="Proteomes" id="UP000315700"/>
    </source>
</evidence>
<dbReference type="SUPFAM" id="SSF56988">
    <property type="entry name" value="Anthrax protective antigen"/>
    <property type="match status" value="1"/>
</dbReference>
<sequence precursor="true">MLRATLRPMFVAVCLLVAGSQQAFTADPVAKTPEAAAADPDYALQGEYETERLGVQVVAQGDGEFQIVRFTGGLPGAGWNGKERQVIDGDADAVREIVESLKLKKVTRKSPTLGAPAPAGATSLFDGTQKSLDEHWKAGTRMSPDGLLIPAATTKESFTDFAIHLEFRLPYLPKARGQGRANSGMYLQGRYEVQILDSFGLEGKNNECGGLYSLRDPDLNMCLPPLEWQTYDAEFVAPRWDENGKRKSNARMTIRLNGVPVHQDVELAKLTPGPLLKDDATPGPLFLQDHGNPVRFRNIWIARRDAEKEARRPIVPSFERLHASASPASAEGGVVLLTELGCVNCHASDDPAFKVNAARSGPTLDEIGLRARGDWLAKFLASPHGVKPGTTMPALLDHLPEADRKHAAAALTSYLVGNLSPLERNGDRTAAKRGDQLFHSIGCVACHAPRKGDAPRVNAAATIPLPVLGDKYSLTALEKFLKDPIAIRPAGRMPSLNLNDKEARDLACYLVSDSSRSARPNIRYTVYHGVWETPPDFSSVKPVSTGECEGFDLSVAGRDDAFGIVFEGYWNVDVESAYTFFLNSDDGSKLYVDDELIASYGGPFTKVPPRVLAKGVHKIRVEYVEAFGEQHLTLEMQGRGIQRQPIESWLRLTPEEAASGSSTPATDGSFVADAALAEKGRTLFSSLGCAACHRKVEDDKPLSSTLEARHLKDLNPARGCLADSSTANSSAPKFDLSPTQKAAITAALSVISSGNASKRDLVAATMASFNCYACHRRDGMGGPERDRDPLFLTSQHEMGDEGRVPPPLDGVGDKLQPGWMKRVIGEGAKDRPYMLTRMPRFGAAPVDQVVAAFAKADQKQGPKPPEIDEAEHRTKAVGRRLAGNNAFGCVKCHVFGGTPSSGIQTINLLTMTRRVREDWFYRYLIDPQAYRPGTRMPTAFVDGRSVVRDVYEGAPEQQMKALWSFLSDREKAAVPDGLIAQSIELVPKESPIIYRNFLDGLTPRGIAVGYPEQADLAWDAEKMSLAALWHGKFVDASRHWTGRGADRISPLGDHVIHPETTAPIAVLPSQDAPWPAEPPRTLGYRFRGYRLDDQQRPVFKYTVPAGGTFVTVEDAFVPAVDLGKPAEPGMRRTLTVTGEPGVHNVYLRVARGMIDDADAPTGAYSIDGEWKVRINPASAVTPFLRGAGKQAELLLPIALTDGKASVVLEISW</sequence>
<evidence type="ECO:0000256" key="1">
    <source>
        <dbReference type="ARBA" id="ARBA00022617"/>
    </source>
</evidence>